<reference evidence="1" key="1">
    <citation type="journal article" date="2021" name="bioRxiv">
        <title>Whole Genome Assembly and Annotation of Northern Wild Rice, Zizania palustris L., Supports a Whole Genome Duplication in the Zizania Genus.</title>
        <authorList>
            <person name="Haas M."/>
            <person name="Kono T."/>
            <person name="Macchietto M."/>
            <person name="Millas R."/>
            <person name="McGilp L."/>
            <person name="Shao M."/>
            <person name="Duquette J."/>
            <person name="Hirsch C.N."/>
            <person name="Kimball J."/>
        </authorList>
    </citation>
    <scope>NUCLEOTIDE SEQUENCE</scope>
    <source>
        <tissue evidence="1">Fresh leaf tissue</tissue>
    </source>
</reference>
<evidence type="ECO:0000313" key="2">
    <source>
        <dbReference type="Proteomes" id="UP000729402"/>
    </source>
</evidence>
<reference evidence="1" key="2">
    <citation type="submission" date="2021-02" db="EMBL/GenBank/DDBJ databases">
        <authorList>
            <person name="Kimball J.A."/>
            <person name="Haas M.W."/>
            <person name="Macchietto M."/>
            <person name="Kono T."/>
            <person name="Duquette J."/>
            <person name="Shao M."/>
        </authorList>
    </citation>
    <scope>NUCLEOTIDE SEQUENCE</scope>
    <source>
        <tissue evidence="1">Fresh leaf tissue</tissue>
    </source>
</reference>
<protein>
    <submittedName>
        <fullName evidence="1">Uncharacterized protein</fullName>
    </submittedName>
</protein>
<name>A0A8J5WX37_ZIZPA</name>
<comment type="caution">
    <text evidence="1">The sequence shown here is derived from an EMBL/GenBank/DDBJ whole genome shotgun (WGS) entry which is preliminary data.</text>
</comment>
<dbReference type="Proteomes" id="UP000729402">
    <property type="component" value="Unassembled WGS sequence"/>
</dbReference>
<evidence type="ECO:0000313" key="1">
    <source>
        <dbReference type="EMBL" id="KAG8094983.1"/>
    </source>
</evidence>
<gene>
    <name evidence="1" type="ORF">GUJ93_ZPchr0012g19146</name>
</gene>
<keyword evidence="2" id="KW-1185">Reference proteome</keyword>
<accession>A0A8J5WX37</accession>
<sequence length="137" mass="14418">MERVEVDLTARNGEMTEALAEAGKTVADTAVSLRKVLRVPSMLQLLALQGGEPVGSRSSGPCYNVWSFPFVAHLGGSGHRVKDEVPRLELVALDFGVVPCLGLLLILGEAGDGSEPRLFGQVEGDGALVIGFGRCDV</sequence>
<dbReference type="EMBL" id="JAAALK010000080">
    <property type="protein sequence ID" value="KAG8094983.1"/>
    <property type="molecule type" value="Genomic_DNA"/>
</dbReference>
<organism evidence="1 2">
    <name type="scientific">Zizania palustris</name>
    <name type="common">Northern wild rice</name>
    <dbReference type="NCBI Taxonomy" id="103762"/>
    <lineage>
        <taxon>Eukaryota</taxon>
        <taxon>Viridiplantae</taxon>
        <taxon>Streptophyta</taxon>
        <taxon>Embryophyta</taxon>
        <taxon>Tracheophyta</taxon>
        <taxon>Spermatophyta</taxon>
        <taxon>Magnoliopsida</taxon>
        <taxon>Liliopsida</taxon>
        <taxon>Poales</taxon>
        <taxon>Poaceae</taxon>
        <taxon>BOP clade</taxon>
        <taxon>Oryzoideae</taxon>
        <taxon>Oryzeae</taxon>
        <taxon>Zizaniinae</taxon>
        <taxon>Zizania</taxon>
    </lineage>
</organism>
<dbReference type="AlphaFoldDB" id="A0A8J5WX37"/>
<proteinExistence type="predicted"/>